<dbReference type="PANTHER" id="PTHR43968">
    <property type="match status" value="1"/>
</dbReference>
<dbReference type="CDD" id="cd00570">
    <property type="entry name" value="GST_N_family"/>
    <property type="match status" value="1"/>
</dbReference>
<dbReference type="EMBL" id="CP043869">
    <property type="protein sequence ID" value="QEQ97303.1"/>
    <property type="molecule type" value="Genomic_DNA"/>
</dbReference>
<dbReference type="OrthoDB" id="9782992at2"/>
<dbReference type="PROSITE" id="PS50404">
    <property type="entry name" value="GST_NTER"/>
    <property type="match status" value="1"/>
</dbReference>
<dbReference type="Proteomes" id="UP000324760">
    <property type="component" value="Chromosome"/>
</dbReference>
<reference evidence="3 4" key="1">
    <citation type="journal article" date="2019" name="Biochem. Eng. J.">
        <title>Metabolic engineering of the marine bacteria Neptunomonas concharum for the production of acetoin and meso-2,3-butanediol from acetate.</title>
        <authorList>
            <person name="Li W."/>
            <person name="Pu N."/>
            <person name="Liu C.-X."/>
            <person name="Yuan Q.-P."/>
            <person name="Li Z.-J."/>
        </authorList>
    </citation>
    <scope>NUCLEOTIDE SEQUENCE [LARGE SCALE GENOMIC DNA]</scope>
    <source>
        <strain evidence="3 4">JCM17730</strain>
    </source>
</reference>
<dbReference type="Pfam" id="PF00043">
    <property type="entry name" value="GST_C"/>
    <property type="match status" value="1"/>
</dbReference>
<dbReference type="SUPFAM" id="SSF47616">
    <property type="entry name" value="GST C-terminal domain-like"/>
    <property type="match status" value="1"/>
</dbReference>
<dbReference type="InterPro" id="IPR050983">
    <property type="entry name" value="GST_Omega/HSP26"/>
</dbReference>
<dbReference type="Pfam" id="PF13417">
    <property type="entry name" value="GST_N_3"/>
    <property type="match status" value="1"/>
</dbReference>
<proteinExistence type="predicted"/>
<evidence type="ECO:0000313" key="3">
    <source>
        <dbReference type="EMBL" id="QEQ97303.1"/>
    </source>
</evidence>
<dbReference type="InterPro" id="IPR036282">
    <property type="entry name" value="Glutathione-S-Trfase_C_sf"/>
</dbReference>
<gene>
    <name evidence="3" type="ORF">F0U83_11610</name>
</gene>
<dbReference type="InterPro" id="IPR004046">
    <property type="entry name" value="GST_C"/>
</dbReference>
<dbReference type="SFLD" id="SFLDS00019">
    <property type="entry name" value="Glutathione_Transferase_(cytos"/>
    <property type="match status" value="1"/>
</dbReference>
<dbReference type="CDD" id="cd00299">
    <property type="entry name" value="GST_C_family"/>
    <property type="match status" value="1"/>
</dbReference>
<dbReference type="SFLD" id="SFLDG00358">
    <property type="entry name" value="Main_(cytGST)"/>
    <property type="match status" value="1"/>
</dbReference>
<dbReference type="SUPFAM" id="SSF52833">
    <property type="entry name" value="Thioredoxin-like"/>
    <property type="match status" value="1"/>
</dbReference>
<evidence type="ECO:0000259" key="1">
    <source>
        <dbReference type="PROSITE" id="PS50404"/>
    </source>
</evidence>
<evidence type="ECO:0000313" key="4">
    <source>
        <dbReference type="Proteomes" id="UP000324760"/>
    </source>
</evidence>
<feature type="domain" description="GST N-terminal" evidence="1">
    <location>
        <begin position="1"/>
        <end position="79"/>
    </location>
</feature>
<dbReference type="PANTHER" id="PTHR43968:SF6">
    <property type="entry name" value="GLUTATHIONE S-TRANSFERASE OMEGA"/>
    <property type="match status" value="1"/>
</dbReference>
<organism evidence="3 4">
    <name type="scientific">Neptunomonas concharum</name>
    <dbReference type="NCBI Taxonomy" id="1031538"/>
    <lineage>
        <taxon>Bacteria</taxon>
        <taxon>Pseudomonadati</taxon>
        <taxon>Pseudomonadota</taxon>
        <taxon>Gammaproteobacteria</taxon>
        <taxon>Oceanospirillales</taxon>
        <taxon>Oceanospirillaceae</taxon>
        <taxon>Neptunomonas</taxon>
    </lineage>
</organism>
<feature type="domain" description="GST C-terminal" evidence="2">
    <location>
        <begin position="84"/>
        <end position="215"/>
    </location>
</feature>
<name>A0A5P1RCH4_9GAMM</name>
<dbReference type="InterPro" id="IPR040079">
    <property type="entry name" value="Glutathione_S-Trfase"/>
</dbReference>
<dbReference type="GO" id="GO:0005737">
    <property type="term" value="C:cytoplasm"/>
    <property type="evidence" value="ECO:0007669"/>
    <property type="project" value="TreeGrafter"/>
</dbReference>
<dbReference type="Gene3D" id="1.20.1050.10">
    <property type="match status" value="1"/>
</dbReference>
<dbReference type="PROSITE" id="PS50405">
    <property type="entry name" value="GST_CTER"/>
    <property type="match status" value="1"/>
</dbReference>
<dbReference type="InterPro" id="IPR036249">
    <property type="entry name" value="Thioredoxin-like_sf"/>
</dbReference>
<keyword evidence="4" id="KW-1185">Reference proteome</keyword>
<accession>A0A5P1RCH4</accession>
<keyword evidence="3" id="KW-0808">Transferase</keyword>
<protein>
    <submittedName>
        <fullName evidence="3">Glutathione S-transferase family protein</fullName>
    </submittedName>
</protein>
<dbReference type="KEGG" id="ncu:F0U83_11610"/>
<evidence type="ECO:0000259" key="2">
    <source>
        <dbReference type="PROSITE" id="PS50405"/>
    </source>
</evidence>
<sequence length="217" mass="24570">MKPKIYGAPLSPYVRKVRLFLETKGVEYDSKMIVPYATPDDYSALNPLRRVPALEFDGQTLADSAVICHFLEDKFPETTLIPKDAYLRARCAWFEKYADYELAPLTTFTAFKERVLTRLSGGEPDETRIRKAVDLKLPPLFDYLEEELSGNHFVGNSLSLADIAIASQLISFKHSGEQLDGARWPKLSQFLATFCGRTYVQQMIESEQAALKKLLGH</sequence>
<dbReference type="RefSeq" id="WP_138987055.1">
    <property type="nucleotide sequence ID" value="NZ_CP043869.1"/>
</dbReference>
<dbReference type="InterPro" id="IPR004045">
    <property type="entry name" value="Glutathione_S-Trfase_N"/>
</dbReference>
<dbReference type="Gene3D" id="3.40.30.10">
    <property type="entry name" value="Glutaredoxin"/>
    <property type="match status" value="1"/>
</dbReference>
<dbReference type="AlphaFoldDB" id="A0A5P1RCH4"/>
<dbReference type="InterPro" id="IPR010987">
    <property type="entry name" value="Glutathione-S-Trfase_C-like"/>
</dbReference>
<dbReference type="GO" id="GO:0016740">
    <property type="term" value="F:transferase activity"/>
    <property type="evidence" value="ECO:0007669"/>
    <property type="project" value="UniProtKB-KW"/>
</dbReference>